<evidence type="ECO:0000259" key="6">
    <source>
        <dbReference type="Pfam" id="PF07291"/>
    </source>
</evidence>
<organism evidence="7 8">
    <name type="scientific">Dactylosporangium vinaceum</name>
    <dbReference type="NCBI Taxonomy" id="53362"/>
    <lineage>
        <taxon>Bacteria</taxon>
        <taxon>Bacillati</taxon>
        <taxon>Actinomycetota</taxon>
        <taxon>Actinomycetes</taxon>
        <taxon>Micromonosporales</taxon>
        <taxon>Micromonosporaceae</taxon>
        <taxon>Dactylosporangium</taxon>
    </lineage>
</organism>
<dbReference type="Proteomes" id="UP001589608">
    <property type="component" value="Unassembled WGS sequence"/>
</dbReference>
<reference evidence="7 8" key="1">
    <citation type="submission" date="2024-09" db="EMBL/GenBank/DDBJ databases">
        <authorList>
            <person name="Sun Q."/>
            <person name="Mori K."/>
        </authorList>
    </citation>
    <scope>NUCLEOTIDE SEQUENCE [LARGE SCALE GENOMIC DNA]</scope>
    <source>
        <strain evidence="7 8">JCM 3307</strain>
    </source>
</reference>
<keyword evidence="8" id="KW-1185">Reference proteome</keyword>
<dbReference type="EMBL" id="JBHMCA010000090">
    <property type="protein sequence ID" value="MFB9451719.1"/>
    <property type="molecule type" value="Genomic_DNA"/>
</dbReference>
<keyword evidence="3 5" id="KW-1133">Transmembrane helix</keyword>
<comment type="subcellular location">
    <subcellularLocation>
        <location evidence="1">Membrane</location>
        <topology evidence="1">Multi-pass membrane protein</topology>
    </subcellularLocation>
</comment>
<evidence type="ECO:0000256" key="4">
    <source>
        <dbReference type="ARBA" id="ARBA00023136"/>
    </source>
</evidence>
<feature type="transmembrane region" description="Helical" evidence="5">
    <location>
        <begin position="72"/>
        <end position="96"/>
    </location>
</feature>
<evidence type="ECO:0000256" key="5">
    <source>
        <dbReference type="SAM" id="Phobius"/>
    </source>
</evidence>
<evidence type="ECO:0000256" key="1">
    <source>
        <dbReference type="ARBA" id="ARBA00004141"/>
    </source>
</evidence>
<accession>A0ABV5MS81</accession>
<keyword evidence="2 5" id="KW-0812">Transmembrane</keyword>
<feature type="domain" description="Methylamine utilisation protein MauE" evidence="6">
    <location>
        <begin position="4"/>
        <end position="134"/>
    </location>
</feature>
<dbReference type="RefSeq" id="WP_223104064.1">
    <property type="nucleotide sequence ID" value="NZ_CP061913.1"/>
</dbReference>
<protein>
    <submittedName>
        <fullName evidence="7">MauE/DoxX family redox-associated membrane protein</fullName>
    </submittedName>
</protein>
<feature type="transmembrane region" description="Helical" evidence="5">
    <location>
        <begin position="124"/>
        <end position="144"/>
    </location>
</feature>
<gene>
    <name evidence="7" type="ORF">ACFFTR_52405</name>
</gene>
<evidence type="ECO:0000256" key="2">
    <source>
        <dbReference type="ARBA" id="ARBA00022692"/>
    </source>
</evidence>
<dbReference type="Pfam" id="PF07291">
    <property type="entry name" value="MauE"/>
    <property type="match status" value="1"/>
</dbReference>
<comment type="caution">
    <text evidence="7">The sequence shown here is derived from an EMBL/GenBank/DDBJ whole genome shotgun (WGS) entry which is preliminary data.</text>
</comment>
<evidence type="ECO:0000313" key="8">
    <source>
        <dbReference type="Proteomes" id="UP001589608"/>
    </source>
</evidence>
<feature type="transmembrane region" description="Helical" evidence="5">
    <location>
        <begin position="150"/>
        <end position="171"/>
    </location>
</feature>
<dbReference type="InterPro" id="IPR009908">
    <property type="entry name" value="Methylamine_util_MauE"/>
</dbReference>
<evidence type="ECO:0000313" key="7">
    <source>
        <dbReference type="EMBL" id="MFB9451719.1"/>
    </source>
</evidence>
<evidence type="ECO:0000256" key="3">
    <source>
        <dbReference type="ARBA" id="ARBA00022989"/>
    </source>
</evidence>
<proteinExistence type="predicted"/>
<name>A0ABV5MS81_9ACTN</name>
<keyword evidence="4 5" id="KW-0472">Membrane</keyword>
<sequence length="172" mass="16966">MGYVEVGARLLLATVFAVALFGKVTGARAYAAFVDSLLQMRVLPARAARPAAAASIATEAAVVVLLVLPWRWAAVAGFVLAAGLLAVFAAAIAMSLRGGNRAPCRCFGASATALGKGHIVRNSVLIAIALAGLAAAAGAGAIAVPGAVVAGAAGLVVGIVVTAYDDIAALFR</sequence>